<dbReference type="Pfam" id="PF07690">
    <property type="entry name" value="MFS_1"/>
    <property type="match status" value="1"/>
</dbReference>
<sequence length="438" mass="47985">MRETLAESLKPTRQRVLLTIILFIGVFVAYMDRGNVSVLVADPAFLNDIGIAGNPVKIGLIMTSYLVAFGLSSIIIPPFVSFLGPRKVMVLGIFVWAISLVVGATAFTFTSILVSRVLLGIGEGVSYPQSAVYIKNWIPPQERGRANTGWVVGQSISLAVTTPVIALFIALSGWRESYWALVVLAFVPMYLFWAHTSDKPRDHKKVNRQELEYIEAGLSVEVTSGNEPRLGYKERFFVFAKEPRYWLIVMWFMLMNFNSFGIQTWLPSYLKVIRGFSWGQMGFLASLPFVFLMFFKIGTGWITDKVSRNSVVRVLSVFSLLAAACIYGAVITQNNYVSAVLIALSYALCGMGNAVIFVLVQDIVPAKVVGSAVGFLTGSSLLFASLSPVIMGYAIKLGSYGAGLFVLAGASMMAAVITFILTLPRFQKCPENLGFGSV</sequence>
<dbReference type="PANTHER" id="PTHR11662:SF399">
    <property type="entry name" value="FI19708P1-RELATED"/>
    <property type="match status" value="1"/>
</dbReference>
<feature type="domain" description="Major facilitator superfamily (MFS) profile" evidence="6">
    <location>
        <begin position="18"/>
        <end position="427"/>
    </location>
</feature>
<evidence type="ECO:0000256" key="3">
    <source>
        <dbReference type="ARBA" id="ARBA00022989"/>
    </source>
</evidence>
<evidence type="ECO:0000256" key="5">
    <source>
        <dbReference type="SAM" id="Phobius"/>
    </source>
</evidence>
<protein>
    <submittedName>
        <fullName evidence="7">MFS transporter</fullName>
    </submittedName>
</protein>
<accession>A0A225MKQ5</accession>
<evidence type="ECO:0000313" key="8">
    <source>
        <dbReference type="Proteomes" id="UP000214603"/>
    </source>
</evidence>
<keyword evidence="2 5" id="KW-0812">Transmembrane</keyword>
<feature type="transmembrane region" description="Helical" evidence="5">
    <location>
        <begin position="245"/>
        <end position="266"/>
    </location>
</feature>
<feature type="transmembrane region" description="Helical" evidence="5">
    <location>
        <begin position="336"/>
        <end position="360"/>
    </location>
</feature>
<evidence type="ECO:0000259" key="6">
    <source>
        <dbReference type="PROSITE" id="PS50850"/>
    </source>
</evidence>
<feature type="transmembrane region" description="Helical" evidence="5">
    <location>
        <begin position="150"/>
        <end position="171"/>
    </location>
</feature>
<dbReference type="InterPro" id="IPR050382">
    <property type="entry name" value="MFS_Na/Anion_cotransporter"/>
</dbReference>
<feature type="transmembrane region" description="Helical" evidence="5">
    <location>
        <begin position="401"/>
        <end position="423"/>
    </location>
</feature>
<feature type="transmembrane region" description="Helical" evidence="5">
    <location>
        <begin position="372"/>
        <end position="395"/>
    </location>
</feature>
<feature type="transmembrane region" description="Helical" evidence="5">
    <location>
        <begin position="177"/>
        <end position="195"/>
    </location>
</feature>
<keyword evidence="8" id="KW-1185">Reference proteome</keyword>
<keyword evidence="3 5" id="KW-1133">Transmembrane helix</keyword>
<feature type="transmembrane region" description="Helical" evidence="5">
    <location>
        <begin position="88"/>
        <end position="112"/>
    </location>
</feature>
<feature type="transmembrane region" description="Helical" evidence="5">
    <location>
        <begin position="12"/>
        <end position="31"/>
    </location>
</feature>
<dbReference type="SUPFAM" id="SSF103473">
    <property type="entry name" value="MFS general substrate transporter"/>
    <property type="match status" value="1"/>
</dbReference>
<dbReference type="InterPro" id="IPR036259">
    <property type="entry name" value="MFS_trans_sf"/>
</dbReference>
<evidence type="ECO:0000256" key="2">
    <source>
        <dbReference type="ARBA" id="ARBA00022692"/>
    </source>
</evidence>
<comment type="subcellular location">
    <subcellularLocation>
        <location evidence="1">Membrane</location>
        <topology evidence="1">Multi-pass membrane protein</topology>
    </subcellularLocation>
</comment>
<feature type="transmembrane region" description="Helical" evidence="5">
    <location>
        <begin position="278"/>
        <end position="298"/>
    </location>
</feature>
<dbReference type="GO" id="GO:0022857">
    <property type="term" value="F:transmembrane transporter activity"/>
    <property type="evidence" value="ECO:0007669"/>
    <property type="project" value="InterPro"/>
</dbReference>
<organism evidence="7 8">
    <name type="scientific">Candidimonas nitroreducens</name>
    <dbReference type="NCBI Taxonomy" id="683354"/>
    <lineage>
        <taxon>Bacteria</taxon>
        <taxon>Pseudomonadati</taxon>
        <taxon>Pseudomonadota</taxon>
        <taxon>Betaproteobacteria</taxon>
        <taxon>Burkholderiales</taxon>
        <taxon>Alcaligenaceae</taxon>
        <taxon>Candidimonas</taxon>
    </lineage>
</organism>
<dbReference type="AlphaFoldDB" id="A0A225MKQ5"/>
<dbReference type="EMBL" id="NJIH01000004">
    <property type="protein sequence ID" value="OWT61957.1"/>
    <property type="molecule type" value="Genomic_DNA"/>
</dbReference>
<dbReference type="InterPro" id="IPR011701">
    <property type="entry name" value="MFS"/>
</dbReference>
<name>A0A225MKQ5_9BURK</name>
<dbReference type="Proteomes" id="UP000214603">
    <property type="component" value="Unassembled WGS sequence"/>
</dbReference>
<dbReference type="Gene3D" id="1.20.1250.20">
    <property type="entry name" value="MFS general substrate transporter like domains"/>
    <property type="match status" value="2"/>
</dbReference>
<evidence type="ECO:0000256" key="4">
    <source>
        <dbReference type="ARBA" id="ARBA00023136"/>
    </source>
</evidence>
<dbReference type="PANTHER" id="PTHR11662">
    <property type="entry name" value="SOLUTE CARRIER FAMILY 17"/>
    <property type="match status" value="1"/>
</dbReference>
<dbReference type="PROSITE" id="PS50850">
    <property type="entry name" value="MFS"/>
    <property type="match status" value="1"/>
</dbReference>
<gene>
    <name evidence="7" type="ORF">CEY11_09060</name>
</gene>
<keyword evidence="4 5" id="KW-0472">Membrane</keyword>
<proteinExistence type="predicted"/>
<evidence type="ECO:0000313" key="7">
    <source>
        <dbReference type="EMBL" id="OWT61957.1"/>
    </source>
</evidence>
<dbReference type="InterPro" id="IPR020846">
    <property type="entry name" value="MFS_dom"/>
</dbReference>
<feature type="transmembrane region" description="Helical" evidence="5">
    <location>
        <begin position="51"/>
        <end position="76"/>
    </location>
</feature>
<dbReference type="GO" id="GO:0016020">
    <property type="term" value="C:membrane"/>
    <property type="evidence" value="ECO:0007669"/>
    <property type="project" value="UniProtKB-SubCell"/>
</dbReference>
<feature type="transmembrane region" description="Helical" evidence="5">
    <location>
        <begin position="310"/>
        <end position="330"/>
    </location>
</feature>
<reference evidence="8" key="1">
    <citation type="submission" date="2017-06" db="EMBL/GenBank/DDBJ databases">
        <title>Herbaspirillum phytohormonus sp. nov., isolated from the root nodule of Robinia pseudoacacia in lead-zinc mine.</title>
        <authorList>
            <person name="Fan M."/>
            <person name="Lin Y."/>
        </authorList>
    </citation>
    <scope>NUCLEOTIDE SEQUENCE [LARGE SCALE GENOMIC DNA]</scope>
    <source>
        <strain evidence="8">SC-089</strain>
    </source>
</reference>
<evidence type="ECO:0000256" key="1">
    <source>
        <dbReference type="ARBA" id="ARBA00004141"/>
    </source>
</evidence>
<comment type="caution">
    <text evidence="7">The sequence shown here is derived from an EMBL/GenBank/DDBJ whole genome shotgun (WGS) entry which is preliminary data.</text>
</comment>